<keyword evidence="17" id="KW-0325">Glycoprotein</keyword>
<feature type="transmembrane region" description="Helical" evidence="20">
    <location>
        <begin position="1278"/>
        <end position="1299"/>
    </location>
</feature>
<dbReference type="Pfam" id="PF04389">
    <property type="entry name" value="Peptidase_M28"/>
    <property type="match status" value="1"/>
</dbReference>
<feature type="transmembrane region" description="Helical" evidence="20">
    <location>
        <begin position="1059"/>
        <end position="1079"/>
    </location>
</feature>
<evidence type="ECO:0000313" key="25">
    <source>
        <dbReference type="EMBL" id="OOF97393.1"/>
    </source>
</evidence>
<feature type="region of interest" description="Disordered" evidence="19">
    <location>
        <begin position="1126"/>
        <end position="1168"/>
    </location>
</feature>
<sequence length="1535" mass="169655">MPRQRQPARFSSEAPSDTSTSTSPDRIVDDDTDFFTAQANDSQSSVGVATRETNIRNDTPMFLPPIGRLPPEILIAIFAKLSSPSDMLSCIQSITASVGQPNSFFPYSQLIRRLNLSALADGVSDGTVVPFAQCNRIERLTLTNCSKLTDKGVSDLVEGNRHLQALDVSELRHLTDHTLYTVARNCSRLQGLNITGCVNVTDDSLITVSRNCRQIKRLKLNGVAQVTDKAILSFAQNCPAILEIDLHDCKLVTNPSVTSLMTTLQNLRELRLAHCTAIDDTAFLELPRHLSMDSLRILDLTSCECVRDDAVERIVASAPRLRNLVLAKCRFITDRAVWAICKLGKNLHYVHLGHCSNITDTAVIQMVKSCNRIRYIDLACCTRLTDASVQQLATLPKLRRIGLVKCQSITDNSILALAGSKAAHHSGGVSSLERVHLSYCVRLTIEGIHSLLNSCPRLTHLSLTGVQAFLREELTVFCREAPPEFTHQQRDVFCVFSGEGVKRLRDFLNRIIPPPPPTRDMTEATMYDDDEELDEEENQCLQLPIAGLLPMASLRLSRANPLAFTRWPVTLITTVVYLAFVIPLLIVHHVVPAPPNSNPNGLDIAEAWADLQVLTDGFHPYNSHRNDDVHDWLLRRIHEILDAAPSADEYRSVDEEKPDAFVFDDTRSNLTFVGNSLSSSNTAVYFEGTNILVYVRGWEDDEERWWEEPNGVPTGKGGVLVNAHYDSVSTGYGATDDGVGVVTCLQLIRYFMTPGHAPRKGLVVLFNNGEEDYLNGARVYGQHPIAKFPHTFVNLEGAGAGGRAILFRSSDTEVTRPYMRSKYPFGSVLAADGFATGIIGSQTDYVVFEGDLGLRGLDVAFMEPRARYHTDQDDSRHTSKNSLWHMLSAAVATTEGLVSDSSDQFDGAPKDDAKVPSGSGSQAVWFDLFGTTFVVFQLHTLFALSVTLLVVAPLTLLGTGIALTRADKMYLFRTSAKVEDSIETVPLQGLRGFFRFPFLFAIPTAVTVGLAYLVTKVNPLIIHSSAYAVWSMMLSAWTFLAWFVSRVADFFRPSALHRIYTLTWMFVLAWVLLVISTVYENKWGLAGGYSVFFFFSGTFVATWISYLELFALPRKSEYASQFRPTSRRASSYGGSRLGTASGEDHDEEGHDAEEEEEEPTESTSLLGGGQRTTFANYVRVSGDNRDSDTDEHHHPDVYQHEQRWSASLPKWTWALQFLLIAPLVLIMVGPLALLLTSALHQTGQDGGSSLFIYIAIAALTTLLLTPLLPFVHRHTYHIPVFLLLVFLGTLIYNLVAFPVSPTHRLKLYFIQELNLDTGLTTVSLSGAAPYVHDAASSLPSTTNQNITCIDHVARGTKCSWPALTPRVVPDTPISDWLDFTISDLNLSSNADDTEKPNHARITLSGRNTRACKILFDSPVSTFSVLGSATDPRFPTSSPLGTKEIRLWSRDWENEWVVDVSWTANSTASTSTSITTEEEEEEKALTGRVICLWSDANTAGLIPALDEVKQYAPSWVAVTKAADGLVEGSKGFSIKY</sequence>
<feature type="compositionally biased region" description="Acidic residues" evidence="19">
    <location>
        <begin position="1144"/>
        <end position="1160"/>
    </location>
</feature>
<proteinExistence type="inferred from homology"/>
<evidence type="ECO:0000256" key="17">
    <source>
        <dbReference type="ARBA" id="ARBA00023180"/>
    </source>
</evidence>
<feature type="region of interest" description="Disordered" evidence="19">
    <location>
        <begin position="1"/>
        <end position="31"/>
    </location>
</feature>
<evidence type="ECO:0000256" key="19">
    <source>
        <dbReference type="SAM" id="MobiDB-lite"/>
    </source>
</evidence>
<keyword evidence="15" id="KW-0482">Metalloprotease</keyword>
<feature type="transmembrane region" description="Helical" evidence="20">
    <location>
        <begin position="1091"/>
        <end position="1112"/>
    </location>
</feature>
<dbReference type="PANTHER" id="PTHR12147">
    <property type="entry name" value="METALLOPEPTIDASE M28 FAMILY MEMBER"/>
    <property type="match status" value="1"/>
</dbReference>
<evidence type="ECO:0000256" key="8">
    <source>
        <dbReference type="ARBA" id="ARBA00022692"/>
    </source>
</evidence>
<evidence type="ECO:0000256" key="11">
    <source>
        <dbReference type="ARBA" id="ARBA00022786"/>
    </source>
</evidence>
<evidence type="ECO:0000259" key="24">
    <source>
        <dbReference type="Pfam" id="PF25372"/>
    </source>
</evidence>
<dbReference type="InterPro" id="IPR007484">
    <property type="entry name" value="Peptidase_M28"/>
</dbReference>
<feature type="domain" description="Vacuolar membrane protease transmembrane" evidence="23">
    <location>
        <begin position="994"/>
        <end position="1278"/>
    </location>
</feature>
<dbReference type="Pfam" id="PF25372">
    <property type="entry name" value="DUF7885"/>
    <property type="match status" value="1"/>
</dbReference>
<evidence type="ECO:0000256" key="18">
    <source>
        <dbReference type="RuleBase" id="RU361240"/>
    </source>
</evidence>
<evidence type="ECO:0000256" key="20">
    <source>
        <dbReference type="SAM" id="Phobius"/>
    </source>
</evidence>
<dbReference type="InterPro" id="IPR032675">
    <property type="entry name" value="LRR_dom_sf"/>
</dbReference>
<feature type="transmembrane region" description="Helical" evidence="20">
    <location>
        <begin position="941"/>
        <end position="963"/>
    </location>
</feature>
<dbReference type="SMART" id="SM00367">
    <property type="entry name" value="LRR_CC"/>
    <property type="match status" value="12"/>
</dbReference>
<dbReference type="Pfam" id="PF22251">
    <property type="entry name" value="PFF1_TM"/>
    <property type="match status" value="1"/>
</dbReference>
<feature type="transmembrane region" description="Helical" evidence="20">
    <location>
        <begin position="1213"/>
        <end position="1238"/>
    </location>
</feature>
<evidence type="ECO:0000256" key="1">
    <source>
        <dbReference type="ARBA" id="ARBA00001947"/>
    </source>
</evidence>
<dbReference type="PANTHER" id="PTHR12147:SF58">
    <property type="entry name" value="VACUOLAR MEMBRANE PROTEASE"/>
    <property type="match status" value="1"/>
</dbReference>
<feature type="domain" description="Peptidase M28" evidence="21">
    <location>
        <begin position="717"/>
        <end position="892"/>
    </location>
</feature>
<organism evidence="25 26">
    <name type="scientific">Aspergillus carbonarius (strain ITEM 5010)</name>
    <dbReference type="NCBI Taxonomy" id="602072"/>
    <lineage>
        <taxon>Eukaryota</taxon>
        <taxon>Fungi</taxon>
        <taxon>Dikarya</taxon>
        <taxon>Ascomycota</taxon>
        <taxon>Pezizomycotina</taxon>
        <taxon>Eurotiomycetes</taxon>
        <taxon>Eurotiomycetidae</taxon>
        <taxon>Eurotiales</taxon>
        <taxon>Aspergillaceae</taxon>
        <taxon>Aspergillus</taxon>
        <taxon>Aspergillus subgen. Circumdati</taxon>
    </lineage>
</organism>
<evidence type="ECO:0000259" key="21">
    <source>
        <dbReference type="Pfam" id="PF04389"/>
    </source>
</evidence>
<feature type="domain" description="F-box/LRR-repeat protein 15-like leucin rich repeat" evidence="24">
    <location>
        <begin position="169"/>
        <end position="395"/>
    </location>
</feature>
<evidence type="ECO:0000256" key="9">
    <source>
        <dbReference type="ARBA" id="ARBA00022723"/>
    </source>
</evidence>
<gene>
    <name evidence="25" type="ORF">ASPCADRAFT_395621</name>
</gene>
<evidence type="ECO:0000256" key="10">
    <source>
        <dbReference type="ARBA" id="ARBA00022737"/>
    </source>
</evidence>
<dbReference type="Gene3D" id="3.40.630.10">
    <property type="entry name" value="Zn peptidases"/>
    <property type="match status" value="1"/>
</dbReference>
<keyword evidence="9 18" id="KW-0479">Metal-binding</keyword>
<comment type="subcellular location">
    <subcellularLocation>
        <location evidence="3">Vacuole membrane</location>
        <topology evidence="3">Multi-pass membrane protein</topology>
    </subcellularLocation>
</comment>
<dbReference type="STRING" id="602072.A0A1R3RSD2"/>
<dbReference type="FunFam" id="3.80.10.10:FF:000251">
    <property type="entry name" value="Ubiquitin ligase complex F-box protein GRR1"/>
    <property type="match status" value="1"/>
</dbReference>
<evidence type="ECO:0000313" key="26">
    <source>
        <dbReference type="Proteomes" id="UP000188318"/>
    </source>
</evidence>
<keyword evidence="8 20" id="KW-0812">Transmembrane</keyword>
<feature type="transmembrane region" description="Helical" evidence="20">
    <location>
        <begin position="1027"/>
        <end position="1047"/>
    </location>
</feature>
<dbReference type="Pfam" id="PF22250">
    <property type="entry name" value="PFF1_C"/>
    <property type="match status" value="1"/>
</dbReference>
<keyword evidence="13 18" id="KW-0862">Zinc</keyword>
<dbReference type="SUPFAM" id="SSF52047">
    <property type="entry name" value="RNI-like"/>
    <property type="match status" value="1"/>
</dbReference>
<comment type="similarity">
    <text evidence="4 18">Belongs to the peptidase M28 family.</text>
</comment>
<dbReference type="InterPro" id="IPR048024">
    <property type="entry name" value="Fxna-like_M28_dom"/>
</dbReference>
<name>A0A1R3RSD2_ASPC5</name>
<feature type="transmembrane region" description="Helical" evidence="20">
    <location>
        <begin position="1250"/>
        <end position="1271"/>
    </location>
</feature>
<keyword evidence="5" id="KW-0926">Vacuole</keyword>
<keyword evidence="12 18" id="KW-0378">Hydrolase</keyword>
<evidence type="ECO:0000256" key="5">
    <source>
        <dbReference type="ARBA" id="ARBA00022554"/>
    </source>
</evidence>
<accession>A0A1R3RSD2</accession>
<feature type="transmembrane region" description="Helical" evidence="20">
    <location>
        <begin position="996"/>
        <end position="1015"/>
    </location>
</feature>
<dbReference type="GO" id="GO:0019005">
    <property type="term" value="C:SCF ubiquitin ligase complex"/>
    <property type="evidence" value="ECO:0007669"/>
    <property type="project" value="UniProtKB-ARBA"/>
</dbReference>
<dbReference type="InterPro" id="IPR053975">
    <property type="entry name" value="PFF1_C"/>
</dbReference>
<dbReference type="InterPro" id="IPR006553">
    <property type="entry name" value="Leu-rich_rpt_Cys-con_subtyp"/>
</dbReference>
<evidence type="ECO:0000256" key="4">
    <source>
        <dbReference type="ARBA" id="ARBA00010918"/>
    </source>
</evidence>
<keyword evidence="6" id="KW-0433">Leucine-rich repeat</keyword>
<dbReference type="GO" id="GO:0008235">
    <property type="term" value="F:metalloexopeptidase activity"/>
    <property type="evidence" value="ECO:0007669"/>
    <property type="project" value="InterPro"/>
</dbReference>
<feature type="domain" description="Vacuolar membrane protease C-terminal" evidence="22">
    <location>
        <begin position="1305"/>
        <end position="1526"/>
    </location>
</feature>
<evidence type="ECO:0000256" key="13">
    <source>
        <dbReference type="ARBA" id="ARBA00022833"/>
    </source>
</evidence>
<evidence type="ECO:0000256" key="12">
    <source>
        <dbReference type="ARBA" id="ARBA00022801"/>
    </source>
</evidence>
<keyword evidence="11" id="KW-0833">Ubl conjugation pathway</keyword>
<dbReference type="OMA" id="TPWPVTI"/>
<evidence type="ECO:0000256" key="6">
    <source>
        <dbReference type="ARBA" id="ARBA00022614"/>
    </source>
</evidence>
<dbReference type="FunFam" id="3.40.630.10:FF:000057">
    <property type="entry name" value="Vacuolar membrane protease"/>
    <property type="match status" value="1"/>
</dbReference>
<keyword evidence="14 20" id="KW-1133">Transmembrane helix</keyword>
<dbReference type="Proteomes" id="UP000188318">
    <property type="component" value="Unassembled WGS sequence"/>
</dbReference>
<dbReference type="EC" id="3.4.-.-" evidence="18"/>
<dbReference type="InterPro" id="IPR057207">
    <property type="entry name" value="FBXL15_LRR"/>
</dbReference>
<dbReference type="SUPFAM" id="SSF53187">
    <property type="entry name" value="Zn-dependent exopeptidases"/>
    <property type="match status" value="1"/>
</dbReference>
<dbReference type="CDD" id="cd03875">
    <property type="entry name" value="M28_Fxna_like"/>
    <property type="match status" value="1"/>
</dbReference>
<evidence type="ECO:0000256" key="16">
    <source>
        <dbReference type="ARBA" id="ARBA00023136"/>
    </source>
</evidence>
<dbReference type="Gene3D" id="3.80.10.10">
    <property type="entry name" value="Ribonuclease Inhibitor"/>
    <property type="match status" value="3"/>
</dbReference>
<evidence type="ECO:0000256" key="2">
    <source>
        <dbReference type="ARBA" id="ARBA00003273"/>
    </source>
</evidence>
<keyword evidence="10" id="KW-0677">Repeat</keyword>
<comment type="cofactor">
    <cofactor evidence="1">
        <name>Zn(2+)</name>
        <dbReference type="ChEBI" id="CHEBI:29105"/>
    </cofactor>
</comment>
<evidence type="ECO:0000259" key="22">
    <source>
        <dbReference type="Pfam" id="PF22250"/>
    </source>
</evidence>
<keyword evidence="7 18" id="KW-0645">Protease</keyword>
<dbReference type="InterPro" id="IPR053976">
    <property type="entry name" value="PFF1_TM"/>
</dbReference>
<evidence type="ECO:0000259" key="23">
    <source>
        <dbReference type="Pfam" id="PF22251"/>
    </source>
</evidence>
<evidence type="ECO:0000256" key="7">
    <source>
        <dbReference type="ARBA" id="ARBA00022670"/>
    </source>
</evidence>
<keyword evidence="16 20" id="KW-0472">Membrane</keyword>
<reference evidence="26" key="1">
    <citation type="journal article" date="2017" name="Genome Biol.">
        <title>Comparative genomics reveals high biological diversity and specific adaptations in the industrially and medically important fungal genus Aspergillus.</title>
        <authorList>
            <person name="de Vries R.P."/>
            <person name="Riley R."/>
            <person name="Wiebenga A."/>
            <person name="Aguilar-Osorio G."/>
            <person name="Amillis S."/>
            <person name="Uchima C.A."/>
            <person name="Anderluh G."/>
            <person name="Asadollahi M."/>
            <person name="Askin M."/>
            <person name="Barry K."/>
            <person name="Battaglia E."/>
            <person name="Bayram O."/>
            <person name="Benocci T."/>
            <person name="Braus-Stromeyer S.A."/>
            <person name="Caldana C."/>
            <person name="Canovas D."/>
            <person name="Cerqueira G.C."/>
            <person name="Chen F."/>
            <person name="Chen W."/>
            <person name="Choi C."/>
            <person name="Clum A."/>
            <person name="Dos Santos R.A."/>
            <person name="Damasio A.R."/>
            <person name="Diallinas G."/>
            <person name="Emri T."/>
            <person name="Fekete E."/>
            <person name="Flipphi M."/>
            <person name="Freyberg S."/>
            <person name="Gallo A."/>
            <person name="Gournas C."/>
            <person name="Habgood R."/>
            <person name="Hainaut M."/>
            <person name="Harispe M.L."/>
            <person name="Henrissat B."/>
            <person name="Hilden K.S."/>
            <person name="Hope R."/>
            <person name="Hossain A."/>
            <person name="Karabika E."/>
            <person name="Karaffa L."/>
            <person name="Karanyi Z."/>
            <person name="Krasevec N."/>
            <person name="Kuo A."/>
            <person name="Kusch H."/>
            <person name="LaButti K."/>
            <person name="Lagendijk E.L."/>
            <person name="Lapidus A."/>
            <person name="Levasseur A."/>
            <person name="Lindquist E."/>
            <person name="Lipzen A."/>
            <person name="Logrieco A.F."/>
            <person name="MacCabe A."/>
            <person name="Maekelae M.R."/>
            <person name="Malavazi I."/>
            <person name="Melin P."/>
            <person name="Meyer V."/>
            <person name="Mielnichuk N."/>
            <person name="Miskei M."/>
            <person name="Molnar A.P."/>
            <person name="Mule G."/>
            <person name="Ngan C.Y."/>
            <person name="Orejas M."/>
            <person name="Orosz E."/>
            <person name="Ouedraogo J.P."/>
            <person name="Overkamp K.M."/>
            <person name="Park H.-S."/>
            <person name="Perrone G."/>
            <person name="Piumi F."/>
            <person name="Punt P.J."/>
            <person name="Ram A.F."/>
            <person name="Ramon A."/>
            <person name="Rauscher S."/>
            <person name="Record E."/>
            <person name="Riano-Pachon D.M."/>
            <person name="Robert V."/>
            <person name="Roehrig J."/>
            <person name="Ruller R."/>
            <person name="Salamov A."/>
            <person name="Salih N.S."/>
            <person name="Samson R.A."/>
            <person name="Sandor E."/>
            <person name="Sanguinetti M."/>
            <person name="Schuetze T."/>
            <person name="Sepcic K."/>
            <person name="Shelest E."/>
            <person name="Sherlock G."/>
            <person name="Sophianopoulou V."/>
            <person name="Squina F.M."/>
            <person name="Sun H."/>
            <person name="Susca A."/>
            <person name="Todd R.B."/>
            <person name="Tsang A."/>
            <person name="Unkles S.E."/>
            <person name="van de Wiele N."/>
            <person name="van Rossen-Uffink D."/>
            <person name="Oliveira J.V."/>
            <person name="Vesth T.C."/>
            <person name="Visser J."/>
            <person name="Yu J.-H."/>
            <person name="Zhou M."/>
            <person name="Andersen M.R."/>
            <person name="Archer D.B."/>
            <person name="Baker S.E."/>
            <person name="Benoit I."/>
            <person name="Brakhage A.A."/>
            <person name="Braus G.H."/>
            <person name="Fischer R."/>
            <person name="Frisvad J.C."/>
            <person name="Goldman G.H."/>
            <person name="Houbraken J."/>
            <person name="Oakley B."/>
            <person name="Pocsi I."/>
            <person name="Scazzocchio C."/>
            <person name="Seiboth B."/>
            <person name="vanKuyk P.A."/>
            <person name="Wortman J."/>
            <person name="Dyer P.S."/>
            <person name="Grigoriev I.V."/>
        </authorList>
    </citation>
    <scope>NUCLEOTIDE SEQUENCE [LARGE SCALE GENOMIC DNA]</scope>
    <source>
        <strain evidence="26">ITEM 5010</strain>
    </source>
</reference>
<comment type="function">
    <text evidence="2">May be involved in vacuolar sorting and osmoregulation.</text>
</comment>
<keyword evidence="26" id="KW-1185">Reference proteome</keyword>
<evidence type="ECO:0000256" key="14">
    <source>
        <dbReference type="ARBA" id="ARBA00022989"/>
    </source>
</evidence>
<evidence type="ECO:0000256" key="15">
    <source>
        <dbReference type="ARBA" id="ARBA00023049"/>
    </source>
</evidence>
<dbReference type="OrthoDB" id="10257471at2759"/>
<dbReference type="VEuPathDB" id="FungiDB:ASPCADRAFT_395621"/>
<dbReference type="GO" id="GO:0005774">
    <property type="term" value="C:vacuolar membrane"/>
    <property type="evidence" value="ECO:0007669"/>
    <property type="project" value="UniProtKB-SubCell"/>
</dbReference>
<dbReference type="GO" id="GO:0046872">
    <property type="term" value="F:metal ion binding"/>
    <property type="evidence" value="ECO:0007669"/>
    <property type="project" value="UniProtKB-KW"/>
</dbReference>
<dbReference type="GO" id="GO:0006508">
    <property type="term" value="P:proteolysis"/>
    <property type="evidence" value="ECO:0007669"/>
    <property type="project" value="UniProtKB-KW"/>
</dbReference>
<feature type="compositionally biased region" description="Low complexity" evidence="19">
    <location>
        <begin position="11"/>
        <end position="25"/>
    </location>
</feature>
<dbReference type="InterPro" id="IPR045175">
    <property type="entry name" value="M28_fam"/>
</dbReference>
<protein>
    <recommendedName>
        <fullName evidence="18">Peptide hydrolase</fullName>
        <ecNumber evidence="18">3.4.-.-</ecNumber>
    </recommendedName>
</protein>
<evidence type="ECO:0000256" key="3">
    <source>
        <dbReference type="ARBA" id="ARBA00004128"/>
    </source>
</evidence>
<dbReference type="EMBL" id="KV907497">
    <property type="protein sequence ID" value="OOF97393.1"/>
    <property type="molecule type" value="Genomic_DNA"/>
</dbReference>